<accession>A0A0H3KXA4</accession>
<dbReference type="PANTHER" id="PTHR23418:SF0">
    <property type="entry name" value="ACIREDUCTONE DIOXYGENASE"/>
    <property type="match status" value="1"/>
</dbReference>
<keyword evidence="2 9" id="KW-0533">Nickel</keyword>
<keyword evidence="4 9" id="KW-0479">Metal-binding</keyword>
<gene>
    <name evidence="9 10" type="primary">mtnD</name>
    <name evidence="10" type="ordered locus">PAJ_0208</name>
</gene>
<dbReference type="InterPro" id="IPR011051">
    <property type="entry name" value="RmlC_Cupin_sf"/>
</dbReference>
<feature type="binding site" evidence="9">
    <location>
        <position position="118"/>
    </location>
    <ligand>
        <name>Fe(2+)</name>
        <dbReference type="ChEBI" id="CHEBI:29033"/>
    </ligand>
</feature>
<evidence type="ECO:0000256" key="1">
    <source>
        <dbReference type="ARBA" id="ARBA00000428"/>
    </source>
</evidence>
<organism evidence="10 11">
    <name type="scientific">Pantoea ananatis (strain AJ13355)</name>
    <dbReference type="NCBI Taxonomy" id="932677"/>
    <lineage>
        <taxon>Bacteria</taxon>
        <taxon>Pseudomonadati</taxon>
        <taxon>Pseudomonadota</taxon>
        <taxon>Gammaproteobacteria</taxon>
        <taxon>Enterobacterales</taxon>
        <taxon>Erwiniaceae</taxon>
        <taxon>Pantoea</taxon>
    </lineage>
</organism>
<feature type="binding site" evidence="9">
    <location>
        <position position="124"/>
    </location>
    <ligand>
        <name>Ni(2+)</name>
        <dbReference type="ChEBI" id="CHEBI:49786"/>
    </ligand>
</feature>
<keyword evidence="7 9" id="KW-0408">Iron</keyword>
<evidence type="ECO:0000313" key="11">
    <source>
        <dbReference type="Proteomes" id="UP000006690"/>
    </source>
</evidence>
<dbReference type="GO" id="GO:0019284">
    <property type="term" value="P:L-methionine salvage from S-adenosylmethionine"/>
    <property type="evidence" value="ECO:0007669"/>
    <property type="project" value="InterPro"/>
</dbReference>
<comment type="cofactor">
    <cofactor evidence="9">
        <name>Fe(2+)</name>
        <dbReference type="ChEBI" id="CHEBI:29033"/>
    </cofactor>
    <text evidence="9">Binds 1 Fe(2+) cation per monomer.</text>
</comment>
<dbReference type="HAMAP" id="MF_01682">
    <property type="entry name" value="Salvage_MtnD"/>
    <property type="match status" value="1"/>
</dbReference>
<evidence type="ECO:0000256" key="6">
    <source>
        <dbReference type="ARBA" id="ARBA00023002"/>
    </source>
</evidence>
<feature type="binding site" evidence="9">
    <location>
        <position position="120"/>
    </location>
    <ligand>
        <name>Ni(2+)</name>
        <dbReference type="ChEBI" id="CHEBI:49786"/>
    </ligand>
</feature>
<dbReference type="GO" id="GO:0019509">
    <property type="term" value="P:L-methionine salvage from methylthioadenosine"/>
    <property type="evidence" value="ECO:0007669"/>
    <property type="project" value="UniProtKB-UniRule"/>
</dbReference>
<dbReference type="Gene3D" id="2.60.120.10">
    <property type="entry name" value="Jelly Rolls"/>
    <property type="match status" value="1"/>
</dbReference>
<dbReference type="eggNOG" id="COG1791">
    <property type="taxonomic scope" value="Bacteria"/>
</dbReference>
<dbReference type="EC" id="1.13.11.53" evidence="9"/>
<keyword evidence="3 9" id="KW-0028">Amino-acid biosynthesis</keyword>
<dbReference type="PATRIC" id="fig|932677.3.peg.220"/>
<dbReference type="InterPro" id="IPR014710">
    <property type="entry name" value="RmlC-like_jellyroll"/>
</dbReference>
<dbReference type="GO" id="GO:0010308">
    <property type="term" value="F:acireductone dioxygenase (Ni2+-requiring) activity"/>
    <property type="evidence" value="ECO:0007669"/>
    <property type="project" value="UniProtKB-UniRule"/>
</dbReference>
<evidence type="ECO:0000256" key="9">
    <source>
        <dbReference type="HAMAP-Rule" id="MF_01682"/>
    </source>
</evidence>
<keyword evidence="8 9" id="KW-0486">Methionine biosynthesis</keyword>
<protein>
    <recommendedName>
        <fullName evidence="9">Acireductone dioxygenase</fullName>
    </recommendedName>
    <alternativeName>
        <fullName evidence="9">1,2-dihydroxy-3-keto-5-methylthiopentene dioxygenase</fullName>
        <shortName evidence="9">DHK-MTPene dioxygenase</shortName>
    </alternativeName>
    <alternativeName>
        <fullName evidence="9">Acireductone dioxygenase (Fe(2+)-requiring)</fullName>
        <shortName evidence="9">ARD'</shortName>
        <shortName evidence="9">Fe-ARD</shortName>
        <ecNumber evidence="9">1.13.11.54</ecNumber>
    </alternativeName>
    <alternativeName>
        <fullName evidence="9">Acireductone dioxygenase (Ni(2+)-requiring)</fullName>
        <shortName evidence="9">ARD</shortName>
        <shortName evidence="9">Ni-ARD</shortName>
        <ecNumber evidence="9">1.13.11.53</ecNumber>
    </alternativeName>
</protein>
<comment type="function">
    <text evidence="9">Catalyzes 2 different reactions between oxygene and the acireductone 1,2-dihydroxy-3-keto-5-methylthiopentene (DHK-MTPene) depending upon the metal bound in the active site. Fe-containing acireductone dioxygenase (Fe-ARD) produces formate and 2-keto-4-methylthiobutyrate (KMTB), the alpha-ketoacid precursor of methionine in the methionine recycle pathway. Ni-containing acireductone dioxygenase (Ni-ARD) produces methylthiopropionate, carbon monoxide and formate, and does not lie on the methionine recycle pathway.</text>
</comment>
<dbReference type="UniPathway" id="UPA00904">
    <property type="reaction ID" value="UER00878"/>
</dbReference>
<feature type="site" description="May play a role in metal incorporation in vivo" evidence="9">
    <location>
        <position position="117"/>
    </location>
</feature>
<evidence type="ECO:0000256" key="4">
    <source>
        <dbReference type="ARBA" id="ARBA00022723"/>
    </source>
</evidence>
<dbReference type="InterPro" id="IPR004313">
    <property type="entry name" value="ARD"/>
</dbReference>
<dbReference type="AlphaFoldDB" id="A0A0H3KXA4"/>
<comment type="cofactor">
    <cofactor evidence="9">
        <name>Ni(2+)</name>
        <dbReference type="ChEBI" id="CHEBI:49786"/>
    </cofactor>
    <text evidence="9">Binds 1 nickel ion per monomer.</text>
</comment>
<evidence type="ECO:0000256" key="3">
    <source>
        <dbReference type="ARBA" id="ARBA00022605"/>
    </source>
</evidence>
<dbReference type="SUPFAM" id="SSF51182">
    <property type="entry name" value="RmlC-like cupins"/>
    <property type="match status" value="1"/>
</dbReference>
<feature type="binding site" evidence="9">
    <location>
        <position position="124"/>
    </location>
    <ligand>
        <name>Fe(2+)</name>
        <dbReference type="ChEBI" id="CHEBI:29033"/>
    </ligand>
</feature>
<evidence type="ECO:0000256" key="7">
    <source>
        <dbReference type="ARBA" id="ARBA00023004"/>
    </source>
</evidence>
<dbReference type="InterPro" id="IPR023956">
    <property type="entry name" value="ARD_bac"/>
</dbReference>
<comment type="catalytic activity">
    <reaction evidence="1 9">
        <text>1,2-dihydroxy-5-(methylsulfanyl)pent-1-en-3-one + O2 = 4-methylsulfanyl-2-oxobutanoate + formate + 2 H(+)</text>
        <dbReference type="Rhea" id="RHEA:24504"/>
        <dbReference type="ChEBI" id="CHEBI:15378"/>
        <dbReference type="ChEBI" id="CHEBI:15379"/>
        <dbReference type="ChEBI" id="CHEBI:15740"/>
        <dbReference type="ChEBI" id="CHEBI:16723"/>
        <dbReference type="ChEBI" id="CHEBI:49252"/>
        <dbReference type="EC" id="1.13.11.54"/>
    </reaction>
</comment>
<evidence type="ECO:0000256" key="2">
    <source>
        <dbReference type="ARBA" id="ARBA00022596"/>
    </source>
</evidence>
<reference evidence="11" key="1">
    <citation type="journal article" date="2012" name="Appl. Microbiol. Biotechnol.">
        <title>The complete genome sequence of Pantoea ananatis AJ13355, an organism with great biotechnological potential.</title>
        <authorList>
            <person name="Hara Y."/>
            <person name="Kadotani N."/>
            <person name="Izui H."/>
            <person name="Katashkina J.I."/>
            <person name="Kuvaeva T.M."/>
            <person name="Andreeva I.G."/>
            <person name="Golubeva L.I."/>
            <person name="Malko D.B."/>
            <person name="Makeev V.J."/>
            <person name="Mashko S.V."/>
            <person name="Kozlov Y.I."/>
        </authorList>
    </citation>
    <scope>NUCLEOTIDE SEQUENCE [LARGE SCALE GENOMIC DNA]</scope>
    <source>
        <strain evidence="11">AJ13355</strain>
    </source>
</reference>
<comment type="subunit">
    <text evidence="9">Monomer.</text>
</comment>
<dbReference type="PANTHER" id="PTHR23418">
    <property type="entry name" value="ACIREDUCTONE DIOXYGENASE"/>
    <property type="match status" value="1"/>
</dbReference>
<dbReference type="GO" id="GO:0005506">
    <property type="term" value="F:iron ion binding"/>
    <property type="evidence" value="ECO:0007669"/>
    <property type="project" value="UniProtKB-UniRule"/>
</dbReference>
<dbReference type="KEGG" id="paj:PAJ_0208"/>
<comment type="similarity">
    <text evidence="9">Belongs to the acireductone dioxygenase (ARD) family.</text>
</comment>
<keyword evidence="6 9" id="KW-0560">Oxidoreductase</keyword>
<feature type="binding site" evidence="9">
    <location>
        <position position="118"/>
    </location>
    <ligand>
        <name>Ni(2+)</name>
        <dbReference type="ChEBI" id="CHEBI:49786"/>
    </ligand>
</feature>
<sequence length="201" mass="22934">MMTAIIVRSPIFPRLTRSRFEMSALTIFSDSDPSQPIWHSTDAEAIRARLNAKDVRFERWQADRDLGENPDAETVINAYQHAIDRLVAEKGYQSWDVISMRADNPQKDVLRQKFLSEHTHGEDEVRFFVEGAGLFCLHLDGEILQILCEKNDLISVPAGTPHWFDMGSSPHFTAIRIFDNQEGWIANFTGDKIADAYPRLA</sequence>
<evidence type="ECO:0000313" key="10">
    <source>
        <dbReference type="EMBL" id="BAK10288.1"/>
    </source>
</evidence>
<dbReference type="GO" id="GO:0016151">
    <property type="term" value="F:nickel cation binding"/>
    <property type="evidence" value="ECO:0007669"/>
    <property type="project" value="UniProtKB-UniRule"/>
</dbReference>
<feature type="site" description="Important to generate the dianion" evidence="9">
    <location>
        <position position="126"/>
    </location>
</feature>
<dbReference type="EC" id="1.13.11.54" evidence="9"/>
<keyword evidence="5 9" id="KW-0223">Dioxygenase</keyword>
<comment type="catalytic activity">
    <reaction evidence="9">
        <text>1,2-dihydroxy-5-(methylsulfanyl)pent-1-en-3-one + O2 = 3-(methylsulfanyl)propanoate + CO + formate + 2 H(+)</text>
        <dbReference type="Rhea" id="RHEA:14161"/>
        <dbReference type="ChEBI" id="CHEBI:15378"/>
        <dbReference type="ChEBI" id="CHEBI:15379"/>
        <dbReference type="ChEBI" id="CHEBI:15740"/>
        <dbReference type="ChEBI" id="CHEBI:17245"/>
        <dbReference type="ChEBI" id="CHEBI:49016"/>
        <dbReference type="ChEBI" id="CHEBI:49252"/>
        <dbReference type="EC" id="1.13.11.53"/>
    </reaction>
</comment>
<feature type="binding site" evidence="9">
    <location>
        <position position="162"/>
    </location>
    <ligand>
        <name>Ni(2+)</name>
        <dbReference type="ChEBI" id="CHEBI:49786"/>
    </ligand>
</feature>
<dbReference type="Pfam" id="PF03079">
    <property type="entry name" value="ARD"/>
    <property type="match status" value="1"/>
</dbReference>
<feature type="binding site" evidence="9">
    <location>
        <position position="162"/>
    </location>
    <ligand>
        <name>Fe(2+)</name>
        <dbReference type="ChEBI" id="CHEBI:29033"/>
    </ligand>
</feature>
<evidence type="ECO:0000256" key="8">
    <source>
        <dbReference type="ARBA" id="ARBA00023167"/>
    </source>
</evidence>
<evidence type="ECO:0000256" key="5">
    <source>
        <dbReference type="ARBA" id="ARBA00022964"/>
    </source>
</evidence>
<dbReference type="CDD" id="cd02232">
    <property type="entry name" value="cupin_ARD"/>
    <property type="match status" value="1"/>
</dbReference>
<feature type="binding site" evidence="9">
    <location>
        <position position="120"/>
    </location>
    <ligand>
        <name>Fe(2+)</name>
        <dbReference type="ChEBI" id="CHEBI:29033"/>
    </ligand>
</feature>
<dbReference type="GO" id="GO:0010309">
    <property type="term" value="F:acireductone dioxygenase [iron(II)-requiring] activity"/>
    <property type="evidence" value="ECO:0007669"/>
    <property type="project" value="UniProtKB-UniRule"/>
</dbReference>
<comment type="pathway">
    <text evidence="9">Amino-acid biosynthesis; L-methionine biosynthesis via salvage pathway; L-methionine from S-methyl-5-thio-alpha-D-ribose 1-phosphate: step 5/6.</text>
</comment>
<dbReference type="EMBL" id="AP012032">
    <property type="protein sequence ID" value="BAK10288.1"/>
    <property type="molecule type" value="Genomic_DNA"/>
</dbReference>
<dbReference type="HOGENOM" id="CLU_125400_0_0_6"/>
<feature type="site" description="May play a role in transmitting local conformational changes" evidence="9">
    <location>
        <position position="123"/>
    </location>
</feature>
<dbReference type="Proteomes" id="UP000006690">
    <property type="component" value="Chromosome"/>
</dbReference>
<proteinExistence type="inferred from homology"/>
<name>A0A0H3KXA4_PANAA</name>